<comment type="similarity">
    <text evidence="2">Belongs to the oxygen-dependent FAD-linked oxidoreductase family.</text>
</comment>
<evidence type="ECO:0000256" key="2">
    <source>
        <dbReference type="ARBA" id="ARBA00005466"/>
    </source>
</evidence>
<feature type="signal peptide" evidence="6">
    <location>
        <begin position="1"/>
        <end position="18"/>
    </location>
</feature>
<dbReference type="Proteomes" id="UP001175261">
    <property type="component" value="Unassembled WGS sequence"/>
</dbReference>
<feature type="domain" description="FAD-binding PCMH-type" evidence="7">
    <location>
        <begin position="137"/>
        <end position="318"/>
    </location>
</feature>
<dbReference type="PROSITE" id="PS51387">
    <property type="entry name" value="FAD_PCMH"/>
    <property type="match status" value="1"/>
</dbReference>
<dbReference type="Gene3D" id="3.40.462.20">
    <property type="match status" value="1"/>
</dbReference>
<keyword evidence="5" id="KW-0560">Oxidoreductase</keyword>
<sequence length="612" mass="67093">MRSSTLLALGAILRPAISTSRNCRATPSTPDWPSLPTWSDLNATLSGRLIKPIPAAGVCYGDRPEFNTSECRKVFAAWHTQEWHAEDPISLHANQFTDWSCLPLNLDAGEENATADATMPLPRSDGEESLFTSELRSEHEPTCSDRGYPAYVVNASTVEHNNIRLSIKNTGHDVCGRANGPGSLSIWTHHLNHVEHHDGSFTLTGSGRKIQGDFITAGSGCQNYKVQELAHEHGRVFTGGGSKTVGLGGFIAGGGHGVLSPHFGLAADNVVQIEVVTPNGEALTANEDTNPDLFWALRGGGGSTFGVVTSFVVRIHQDKPLERVLLFGLSEPNSDTARELVPWGLSKTPYLMDGGVSGYMFSSHSIRSPIAVPGGDEHPIVGGFVCMGMVWDPKEEGAAAKAVQSMVDEAKKRWGEKAHVFLDVQRYGSFLEWFEVHHDQGPVGGSSHVVSRLFDRKTLEDEELLKRIVDPAVAPSWGLGAYMVAGKGVQDAKVPGGSNSVHPAWRDAMVLAMTWKQFPDYDKKSGQEAIRLLDDGWQRIRDEMPHSGSYINEGLVAEKDWQSSFWGANYDKLLAIKRKVDPEDVFWCKPCVGYDRWMEVETEHGRQLCRAW</sequence>
<evidence type="ECO:0000256" key="5">
    <source>
        <dbReference type="ARBA" id="ARBA00023002"/>
    </source>
</evidence>
<dbReference type="Pfam" id="PF01565">
    <property type="entry name" value="FAD_binding_4"/>
    <property type="match status" value="1"/>
</dbReference>
<evidence type="ECO:0000256" key="3">
    <source>
        <dbReference type="ARBA" id="ARBA00022630"/>
    </source>
</evidence>
<organism evidence="8 9">
    <name type="scientific">Sarocladium strictum</name>
    <name type="common">Black bundle disease fungus</name>
    <name type="synonym">Acremonium strictum</name>
    <dbReference type="NCBI Taxonomy" id="5046"/>
    <lineage>
        <taxon>Eukaryota</taxon>
        <taxon>Fungi</taxon>
        <taxon>Dikarya</taxon>
        <taxon>Ascomycota</taxon>
        <taxon>Pezizomycotina</taxon>
        <taxon>Sordariomycetes</taxon>
        <taxon>Hypocreomycetidae</taxon>
        <taxon>Hypocreales</taxon>
        <taxon>Sarocladiaceae</taxon>
        <taxon>Sarocladium</taxon>
    </lineage>
</organism>
<evidence type="ECO:0000313" key="8">
    <source>
        <dbReference type="EMBL" id="KAK0390544.1"/>
    </source>
</evidence>
<dbReference type="SUPFAM" id="SSF56176">
    <property type="entry name" value="FAD-binding/transporter-associated domain-like"/>
    <property type="match status" value="1"/>
</dbReference>
<evidence type="ECO:0000256" key="4">
    <source>
        <dbReference type="ARBA" id="ARBA00022827"/>
    </source>
</evidence>
<keyword evidence="9" id="KW-1185">Reference proteome</keyword>
<feature type="chain" id="PRO_5041379379" description="FAD-binding PCMH-type domain-containing protein" evidence="6">
    <location>
        <begin position="19"/>
        <end position="612"/>
    </location>
</feature>
<dbReference type="PANTHER" id="PTHR42973:SF39">
    <property type="entry name" value="FAD-BINDING PCMH-TYPE DOMAIN-CONTAINING PROTEIN"/>
    <property type="match status" value="1"/>
</dbReference>
<dbReference type="InterPro" id="IPR012951">
    <property type="entry name" value="BBE"/>
</dbReference>
<evidence type="ECO:0000313" key="9">
    <source>
        <dbReference type="Proteomes" id="UP001175261"/>
    </source>
</evidence>
<dbReference type="InterPro" id="IPR036318">
    <property type="entry name" value="FAD-bd_PCMH-like_sf"/>
</dbReference>
<protein>
    <recommendedName>
        <fullName evidence="7">FAD-binding PCMH-type domain-containing protein</fullName>
    </recommendedName>
</protein>
<evidence type="ECO:0000256" key="1">
    <source>
        <dbReference type="ARBA" id="ARBA00001974"/>
    </source>
</evidence>
<dbReference type="AlphaFoldDB" id="A0AA39LB52"/>
<dbReference type="InterPro" id="IPR016169">
    <property type="entry name" value="FAD-bd_PCMH_sub2"/>
</dbReference>
<comment type="caution">
    <text evidence="8">The sequence shown here is derived from an EMBL/GenBank/DDBJ whole genome shotgun (WGS) entry which is preliminary data.</text>
</comment>
<keyword evidence="3" id="KW-0285">Flavoprotein</keyword>
<reference evidence="8" key="1">
    <citation type="submission" date="2022-10" db="EMBL/GenBank/DDBJ databases">
        <title>Determination and structural analysis of whole genome sequence of Sarocladium strictum F4-1.</title>
        <authorList>
            <person name="Hu L."/>
            <person name="Jiang Y."/>
        </authorList>
    </citation>
    <scope>NUCLEOTIDE SEQUENCE</scope>
    <source>
        <strain evidence="8">F4-1</strain>
    </source>
</reference>
<comment type="cofactor">
    <cofactor evidence="1">
        <name>FAD</name>
        <dbReference type="ChEBI" id="CHEBI:57692"/>
    </cofactor>
</comment>
<dbReference type="InterPro" id="IPR006094">
    <property type="entry name" value="Oxid_FAD_bind_N"/>
</dbReference>
<dbReference type="InterPro" id="IPR050416">
    <property type="entry name" value="FAD-linked_Oxidoreductase"/>
</dbReference>
<dbReference type="GO" id="GO:0016491">
    <property type="term" value="F:oxidoreductase activity"/>
    <property type="evidence" value="ECO:0007669"/>
    <property type="project" value="UniProtKB-KW"/>
</dbReference>
<evidence type="ECO:0000256" key="6">
    <source>
        <dbReference type="SAM" id="SignalP"/>
    </source>
</evidence>
<keyword evidence="6" id="KW-0732">Signal</keyword>
<dbReference type="Gene3D" id="3.30.465.10">
    <property type="match status" value="2"/>
</dbReference>
<keyword evidence="4" id="KW-0274">FAD</keyword>
<evidence type="ECO:0000259" key="7">
    <source>
        <dbReference type="PROSITE" id="PS51387"/>
    </source>
</evidence>
<gene>
    <name evidence="8" type="ORF">NLU13_0048</name>
</gene>
<dbReference type="Pfam" id="PF08031">
    <property type="entry name" value="BBE"/>
    <property type="match status" value="1"/>
</dbReference>
<name>A0AA39LB52_SARSR</name>
<proteinExistence type="inferred from homology"/>
<dbReference type="GO" id="GO:0071949">
    <property type="term" value="F:FAD binding"/>
    <property type="evidence" value="ECO:0007669"/>
    <property type="project" value="InterPro"/>
</dbReference>
<dbReference type="PANTHER" id="PTHR42973">
    <property type="entry name" value="BINDING OXIDOREDUCTASE, PUTATIVE (AFU_ORTHOLOGUE AFUA_1G17690)-RELATED"/>
    <property type="match status" value="1"/>
</dbReference>
<dbReference type="InterPro" id="IPR016166">
    <property type="entry name" value="FAD-bd_PCMH"/>
</dbReference>
<accession>A0AA39LB52</accession>
<dbReference type="EMBL" id="JAPDFR010000001">
    <property type="protein sequence ID" value="KAK0390544.1"/>
    <property type="molecule type" value="Genomic_DNA"/>
</dbReference>